<dbReference type="RefSeq" id="WP_185129844.1">
    <property type="nucleotide sequence ID" value="NZ_JACJVO010000018.1"/>
</dbReference>
<feature type="domain" description="AB hydrolase-1" evidence="2">
    <location>
        <begin position="23"/>
        <end position="272"/>
    </location>
</feature>
<protein>
    <submittedName>
        <fullName evidence="3">Alpha/beta hydrolase</fullName>
    </submittedName>
</protein>
<keyword evidence="3" id="KW-0378">Hydrolase</keyword>
<dbReference type="Gene3D" id="3.40.50.1820">
    <property type="entry name" value="alpha/beta hydrolase"/>
    <property type="match status" value="1"/>
</dbReference>
<sequence length="284" mass="30811">MNNVISRDGTGIGYRQLGNGPGLVILHGAMESSRSHLQLAEELADSFRVYLPDRRGRGGSGPYGKDHGIRKDVEDLEAILAQTGARFVFGVSSGAIIALRAAMELPAIQKAAIFEPPLSVNGSVSTDFMPRFRKEIAEGNVSSALVTGMKGAQMGPPIFNSLPRWLLKRLTEMMMASEDKKAQDGDDTFRKLAPTLDYDFRLVEEMSDSLDRFKAMPSETLLLGGGKSPAYLKTALDALEKILPHVRRVEFPGLGHGASGNADRGGRPERVAPELRRFFNSPGA</sequence>
<comment type="caution">
    <text evidence="3">The sequence shown here is derived from an EMBL/GenBank/DDBJ whole genome shotgun (WGS) entry which is preliminary data.</text>
</comment>
<reference evidence="3 4" key="1">
    <citation type="submission" date="2020-08" db="EMBL/GenBank/DDBJ databases">
        <title>Cohnella phylogeny.</title>
        <authorList>
            <person name="Dunlap C."/>
        </authorList>
    </citation>
    <scope>NUCLEOTIDE SEQUENCE [LARGE SCALE GENOMIC DNA]</scope>
    <source>
        <strain evidence="3 4">CBP 2801</strain>
    </source>
</reference>
<feature type="compositionally biased region" description="Basic and acidic residues" evidence="1">
    <location>
        <begin position="264"/>
        <end position="277"/>
    </location>
</feature>
<name>A0A7X0SLF2_9BACL</name>
<evidence type="ECO:0000259" key="2">
    <source>
        <dbReference type="Pfam" id="PF12697"/>
    </source>
</evidence>
<dbReference type="EMBL" id="JACJVO010000018">
    <property type="protein sequence ID" value="MBB6732170.1"/>
    <property type="molecule type" value="Genomic_DNA"/>
</dbReference>
<organism evidence="3 4">
    <name type="scientific">Cohnella zeiphila</name>
    <dbReference type="NCBI Taxonomy" id="2761120"/>
    <lineage>
        <taxon>Bacteria</taxon>
        <taxon>Bacillati</taxon>
        <taxon>Bacillota</taxon>
        <taxon>Bacilli</taxon>
        <taxon>Bacillales</taxon>
        <taxon>Paenibacillaceae</taxon>
        <taxon>Cohnella</taxon>
    </lineage>
</organism>
<dbReference type="InterPro" id="IPR029058">
    <property type="entry name" value="AB_hydrolase_fold"/>
</dbReference>
<evidence type="ECO:0000256" key="1">
    <source>
        <dbReference type="SAM" id="MobiDB-lite"/>
    </source>
</evidence>
<keyword evidence="4" id="KW-1185">Reference proteome</keyword>
<evidence type="ECO:0000313" key="3">
    <source>
        <dbReference type="EMBL" id="MBB6732170.1"/>
    </source>
</evidence>
<dbReference type="InterPro" id="IPR050228">
    <property type="entry name" value="Carboxylesterase_BioH"/>
</dbReference>
<evidence type="ECO:0000313" key="4">
    <source>
        <dbReference type="Proteomes" id="UP000564644"/>
    </source>
</evidence>
<feature type="region of interest" description="Disordered" evidence="1">
    <location>
        <begin position="254"/>
        <end position="284"/>
    </location>
</feature>
<dbReference type="Pfam" id="PF12697">
    <property type="entry name" value="Abhydrolase_6"/>
    <property type="match status" value="1"/>
</dbReference>
<accession>A0A7X0SLF2</accession>
<dbReference type="InterPro" id="IPR000073">
    <property type="entry name" value="AB_hydrolase_1"/>
</dbReference>
<dbReference type="Proteomes" id="UP000564644">
    <property type="component" value="Unassembled WGS sequence"/>
</dbReference>
<proteinExistence type="predicted"/>
<dbReference type="PANTHER" id="PTHR43194:SF2">
    <property type="entry name" value="PEROXISOMAL MEMBRANE PROTEIN LPX1"/>
    <property type="match status" value="1"/>
</dbReference>
<dbReference type="AlphaFoldDB" id="A0A7X0SLF2"/>
<dbReference type="PANTHER" id="PTHR43194">
    <property type="entry name" value="HYDROLASE ALPHA/BETA FOLD FAMILY"/>
    <property type="match status" value="1"/>
</dbReference>
<dbReference type="SUPFAM" id="SSF53474">
    <property type="entry name" value="alpha/beta-Hydrolases"/>
    <property type="match status" value="1"/>
</dbReference>
<gene>
    <name evidence="3" type="ORF">H7C18_14710</name>
</gene>
<dbReference type="GO" id="GO:0016787">
    <property type="term" value="F:hydrolase activity"/>
    <property type="evidence" value="ECO:0007669"/>
    <property type="project" value="UniProtKB-KW"/>
</dbReference>